<protein>
    <submittedName>
        <fullName evidence="1">Uncharacterized protein</fullName>
    </submittedName>
</protein>
<dbReference type="Proteomes" id="UP000228930">
    <property type="component" value="Unassembled WGS sequence"/>
</dbReference>
<dbReference type="EMBL" id="LFJC01000003">
    <property type="protein sequence ID" value="PIT04157.1"/>
    <property type="molecule type" value="Genomic_DNA"/>
</dbReference>
<evidence type="ECO:0000313" key="2">
    <source>
        <dbReference type="Proteomes" id="UP000228930"/>
    </source>
</evidence>
<proteinExistence type="predicted"/>
<keyword evidence="2" id="KW-1185">Reference proteome</keyword>
<comment type="caution">
    <text evidence="1">The sequence shown here is derived from an EMBL/GenBank/DDBJ whole genome shotgun (WGS) entry which is preliminary data.</text>
</comment>
<dbReference type="AlphaFoldDB" id="A0A2M6UI15"/>
<accession>A0A2M6UI15</accession>
<gene>
    <name evidence="1" type="ORF">TSA1_27855</name>
</gene>
<reference evidence="1 2" key="1">
    <citation type="submission" date="2015-06" db="EMBL/GenBank/DDBJ databases">
        <title>Comparative genome analysis of nirS-carrying Bradyrhizobium sp. strains.</title>
        <authorList>
            <person name="Ishii S."/>
            <person name="Jang J."/>
            <person name="Nishizawa T."/>
            <person name="Senoo K."/>
        </authorList>
    </citation>
    <scope>NUCLEOTIDE SEQUENCE [LARGE SCALE GENOMIC DNA]</scope>
    <source>
        <strain evidence="1 2">TSA1</strain>
    </source>
</reference>
<organism evidence="1 2">
    <name type="scientific">Bradyrhizobium nitroreducens</name>
    <dbReference type="NCBI Taxonomy" id="709803"/>
    <lineage>
        <taxon>Bacteria</taxon>
        <taxon>Pseudomonadati</taxon>
        <taxon>Pseudomonadota</taxon>
        <taxon>Alphaproteobacteria</taxon>
        <taxon>Hyphomicrobiales</taxon>
        <taxon>Nitrobacteraceae</taxon>
        <taxon>Bradyrhizobium</taxon>
    </lineage>
</organism>
<name>A0A2M6UI15_9BRAD</name>
<sequence length="59" mass="6409">MKAPCFFALRFPLGAPDPGALPCMRQRSLPRIAGARQAWPSRVPAPQRGLAAIARVLRV</sequence>
<evidence type="ECO:0000313" key="1">
    <source>
        <dbReference type="EMBL" id="PIT04157.1"/>
    </source>
</evidence>